<feature type="domain" description="RNA polymerase sigma-70 region 2" evidence="5">
    <location>
        <begin position="22"/>
        <end position="86"/>
    </location>
</feature>
<dbReference type="GO" id="GO:0006352">
    <property type="term" value="P:DNA-templated transcription initiation"/>
    <property type="evidence" value="ECO:0007669"/>
    <property type="project" value="InterPro"/>
</dbReference>
<accession>A0A1Q2KZ87</accession>
<feature type="domain" description="RNA polymerase sigma factor 70 region 4 type 2" evidence="6">
    <location>
        <begin position="120"/>
        <end position="170"/>
    </location>
</feature>
<evidence type="ECO:0000313" key="8">
    <source>
        <dbReference type="Proteomes" id="UP000188184"/>
    </source>
</evidence>
<dbReference type="Gene3D" id="1.10.10.10">
    <property type="entry name" value="Winged helix-like DNA-binding domain superfamily/Winged helix DNA-binding domain"/>
    <property type="match status" value="1"/>
</dbReference>
<dbReference type="InterPro" id="IPR036388">
    <property type="entry name" value="WH-like_DNA-bd_sf"/>
</dbReference>
<dbReference type="SUPFAM" id="SSF88659">
    <property type="entry name" value="Sigma3 and sigma4 domains of RNA polymerase sigma factors"/>
    <property type="match status" value="1"/>
</dbReference>
<evidence type="ECO:0008006" key="9">
    <source>
        <dbReference type="Google" id="ProtNLM"/>
    </source>
</evidence>
<keyword evidence="8" id="KW-1185">Reference proteome</keyword>
<evidence type="ECO:0000313" key="7">
    <source>
        <dbReference type="EMBL" id="AQQ53117.1"/>
    </source>
</evidence>
<dbReference type="Pfam" id="PF04542">
    <property type="entry name" value="Sigma70_r2"/>
    <property type="match status" value="1"/>
</dbReference>
<dbReference type="InterPro" id="IPR039425">
    <property type="entry name" value="RNA_pol_sigma-70-like"/>
</dbReference>
<dbReference type="Pfam" id="PF08281">
    <property type="entry name" value="Sigma70_r4_2"/>
    <property type="match status" value="1"/>
</dbReference>
<comment type="similarity">
    <text evidence="1">Belongs to the sigma-70 factor family. ECF subfamily.</text>
</comment>
<evidence type="ECO:0000259" key="6">
    <source>
        <dbReference type="Pfam" id="PF08281"/>
    </source>
</evidence>
<sequence length="181" mass="21400">MDEEDIQRASAQADDVQLLDDLMRTYGPELKRIAYLYVHDRTECEDIIQEVFTSCFKNSSRFRHEAEYKTWLTRITINKCRDHQRRWSFRNLIYKSAIRSADMDHSAETHVIAAFDSAQLARSLFRLTPKFKDVLILYYYQELTMKEIAAVLDISINTVKSRLLRGKKALQEQLERSEQRG</sequence>
<dbReference type="InterPro" id="IPR014284">
    <property type="entry name" value="RNA_pol_sigma-70_dom"/>
</dbReference>
<dbReference type="Proteomes" id="UP000188184">
    <property type="component" value="Chromosome"/>
</dbReference>
<dbReference type="EMBL" id="CP019640">
    <property type="protein sequence ID" value="AQQ53117.1"/>
    <property type="molecule type" value="Genomic_DNA"/>
</dbReference>
<evidence type="ECO:0000256" key="2">
    <source>
        <dbReference type="ARBA" id="ARBA00023015"/>
    </source>
</evidence>
<dbReference type="Gene3D" id="1.10.1740.10">
    <property type="match status" value="1"/>
</dbReference>
<dbReference type="PANTHER" id="PTHR43133:SF51">
    <property type="entry name" value="RNA POLYMERASE SIGMA FACTOR"/>
    <property type="match status" value="1"/>
</dbReference>
<dbReference type="GO" id="GO:0016987">
    <property type="term" value="F:sigma factor activity"/>
    <property type="evidence" value="ECO:0007669"/>
    <property type="project" value="UniProtKB-KW"/>
</dbReference>
<organism evidence="7 8">
    <name type="scientific">Planococcus lenghuensis</name>
    <dbReference type="NCBI Taxonomy" id="2213202"/>
    <lineage>
        <taxon>Bacteria</taxon>
        <taxon>Bacillati</taxon>
        <taxon>Bacillota</taxon>
        <taxon>Bacilli</taxon>
        <taxon>Bacillales</taxon>
        <taxon>Caryophanaceae</taxon>
        <taxon>Planococcus</taxon>
    </lineage>
</organism>
<dbReference type="NCBIfam" id="TIGR02937">
    <property type="entry name" value="sigma70-ECF"/>
    <property type="match status" value="1"/>
</dbReference>
<dbReference type="InterPro" id="IPR007627">
    <property type="entry name" value="RNA_pol_sigma70_r2"/>
</dbReference>
<dbReference type="InterPro" id="IPR013325">
    <property type="entry name" value="RNA_pol_sigma_r2"/>
</dbReference>
<evidence type="ECO:0000256" key="3">
    <source>
        <dbReference type="ARBA" id="ARBA00023082"/>
    </source>
</evidence>
<keyword evidence="4" id="KW-0804">Transcription</keyword>
<evidence type="ECO:0000256" key="1">
    <source>
        <dbReference type="ARBA" id="ARBA00010641"/>
    </source>
</evidence>
<dbReference type="GO" id="GO:0003677">
    <property type="term" value="F:DNA binding"/>
    <property type="evidence" value="ECO:0007669"/>
    <property type="project" value="InterPro"/>
</dbReference>
<dbReference type="InterPro" id="IPR013249">
    <property type="entry name" value="RNA_pol_sigma70_r4_t2"/>
</dbReference>
<keyword evidence="3" id="KW-0731">Sigma factor</keyword>
<dbReference type="RefSeq" id="WP_077589000.1">
    <property type="nucleotide sequence ID" value="NZ_CP019640.1"/>
</dbReference>
<gene>
    <name evidence="7" type="ORF">B0X71_08425</name>
</gene>
<name>A0A1Q2KZ87_9BACL</name>
<keyword evidence="2" id="KW-0805">Transcription regulation</keyword>
<protein>
    <recommendedName>
        <fullName evidence="9">Sigma-70 family RNA polymerase sigma factor</fullName>
    </recommendedName>
</protein>
<dbReference type="SUPFAM" id="SSF88946">
    <property type="entry name" value="Sigma2 domain of RNA polymerase sigma factors"/>
    <property type="match status" value="1"/>
</dbReference>
<dbReference type="KEGG" id="pmar:B0X71_08425"/>
<dbReference type="CDD" id="cd06171">
    <property type="entry name" value="Sigma70_r4"/>
    <property type="match status" value="1"/>
</dbReference>
<evidence type="ECO:0000256" key="4">
    <source>
        <dbReference type="ARBA" id="ARBA00023163"/>
    </source>
</evidence>
<dbReference type="AlphaFoldDB" id="A0A1Q2KZ87"/>
<evidence type="ECO:0000259" key="5">
    <source>
        <dbReference type="Pfam" id="PF04542"/>
    </source>
</evidence>
<dbReference type="InterPro" id="IPR013324">
    <property type="entry name" value="RNA_pol_sigma_r3/r4-like"/>
</dbReference>
<proteinExistence type="inferred from homology"/>
<dbReference type="OrthoDB" id="9794508at2"/>
<dbReference type="PANTHER" id="PTHR43133">
    <property type="entry name" value="RNA POLYMERASE ECF-TYPE SIGMA FACTO"/>
    <property type="match status" value="1"/>
</dbReference>
<reference evidence="7 8" key="1">
    <citation type="submission" date="2017-02" db="EMBL/GenBank/DDBJ databases">
        <title>The complete genomic sequence of a novel cold adapted crude oil-degrading bacterium Planococcus qaidamina Y42.</title>
        <authorList>
            <person name="Yang R."/>
        </authorList>
    </citation>
    <scope>NUCLEOTIDE SEQUENCE [LARGE SCALE GENOMIC DNA]</scope>
    <source>
        <strain evidence="7 8">Y42</strain>
    </source>
</reference>